<proteinExistence type="predicted"/>
<evidence type="ECO:0000313" key="2">
    <source>
        <dbReference type="WBParaSite" id="nRc.2.0.1.t01626-RA"/>
    </source>
</evidence>
<dbReference type="Proteomes" id="UP000887565">
    <property type="component" value="Unplaced"/>
</dbReference>
<sequence length="185" mass="21388">MKKATVIGRQNFGQNANMKLDNADNFRPSSMMGQTDSYQGKHLIIIAHLKLDEFSRKRIDHSQQRSLDCKGRIRFGMWNRRGRRCYDHKASQVQLMKKDTTFSNQLQDTVESYCKSMFNLVRNFWGYKAQITGGKLLRGELCWGRTAVGAHYQRRIVGDEFLRIIHSYSNCESNISSSRTVLAAI</sequence>
<reference evidence="2" key="1">
    <citation type="submission" date="2022-11" db="UniProtKB">
        <authorList>
            <consortium name="WormBaseParasite"/>
        </authorList>
    </citation>
    <scope>IDENTIFICATION</scope>
</reference>
<dbReference type="WBParaSite" id="nRc.2.0.1.t01626-RA">
    <property type="protein sequence ID" value="nRc.2.0.1.t01626-RA"/>
    <property type="gene ID" value="nRc.2.0.1.g01626"/>
</dbReference>
<protein>
    <submittedName>
        <fullName evidence="2">Uncharacterized protein</fullName>
    </submittedName>
</protein>
<evidence type="ECO:0000313" key="1">
    <source>
        <dbReference type="Proteomes" id="UP000887565"/>
    </source>
</evidence>
<organism evidence="1 2">
    <name type="scientific">Romanomermis culicivorax</name>
    <name type="common">Nematode worm</name>
    <dbReference type="NCBI Taxonomy" id="13658"/>
    <lineage>
        <taxon>Eukaryota</taxon>
        <taxon>Metazoa</taxon>
        <taxon>Ecdysozoa</taxon>
        <taxon>Nematoda</taxon>
        <taxon>Enoplea</taxon>
        <taxon>Dorylaimia</taxon>
        <taxon>Mermithida</taxon>
        <taxon>Mermithoidea</taxon>
        <taxon>Mermithidae</taxon>
        <taxon>Romanomermis</taxon>
    </lineage>
</organism>
<keyword evidence="1" id="KW-1185">Reference proteome</keyword>
<accession>A0A915HJW4</accession>
<dbReference type="AlphaFoldDB" id="A0A915HJW4"/>
<name>A0A915HJW4_ROMCU</name>